<dbReference type="Proteomes" id="UP001056426">
    <property type="component" value="Chromosome"/>
</dbReference>
<dbReference type="InterPro" id="IPR051917">
    <property type="entry name" value="Transposase-Integrase"/>
</dbReference>
<protein>
    <submittedName>
        <fullName evidence="3">IS30 family transposase</fullName>
    </submittedName>
</protein>
<evidence type="ECO:0000259" key="2">
    <source>
        <dbReference type="Pfam" id="PF13936"/>
    </source>
</evidence>
<evidence type="ECO:0000313" key="3">
    <source>
        <dbReference type="EMBL" id="URW80926.1"/>
    </source>
</evidence>
<dbReference type="Gene3D" id="1.10.10.60">
    <property type="entry name" value="Homeodomain-like"/>
    <property type="match status" value="1"/>
</dbReference>
<dbReference type="GO" id="GO:0004803">
    <property type="term" value="F:transposase activity"/>
    <property type="evidence" value="ECO:0007669"/>
    <property type="project" value="TreeGrafter"/>
</dbReference>
<dbReference type="AlphaFoldDB" id="A0A9J6ZTI0"/>
<dbReference type="EMBL" id="CP098400">
    <property type="protein sequence ID" value="URW80926.1"/>
    <property type="molecule type" value="Genomic_DNA"/>
</dbReference>
<evidence type="ECO:0000313" key="4">
    <source>
        <dbReference type="Proteomes" id="UP001056426"/>
    </source>
</evidence>
<gene>
    <name evidence="3" type="ORF">M9189_06120</name>
</gene>
<dbReference type="PANTHER" id="PTHR10948">
    <property type="entry name" value="TRANSPOSASE"/>
    <property type="match status" value="1"/>
</dbReference>
<name>A0A9J6ZTI0_9BACT</name>
<dbReference type="RefSeq" id="WP_250725421.1">
    <property type="nucleotide sequence ID" value="NZ_CP098400.1"/>
</dbReference>
<dbReference type="Pfam" id="PF13936">
    <property type="entry name" value="HTH_38"/>
    <property type="match status" value="1"/>
</dbReference>
<dbReference type="SUPFAM" id="SSF46689">
    <property type="entry name" value="Homeodomain-like"/>
    <property type="match status" value="1"/>
</dbReference>
<dbReference type="KEGG" id="alkq:M9189_06120"/>
<dbReference type="InterPro" id="IPR053392">
    <property type="entry name" value="Transposase_IS30-like"/>
</dbReference>
<feature type="domain" description="Transposase IS30-like HTH" evidence="2">
    <location>
        <begin position="2"/>
        <end position="43"/>
    </location>
</feature>
<dbReference type="GO" id="GO:0032196">
    <property type="term" value="P:transposition"/>
    <property type="evidence" value="ECO:0007669"/>
    <property type="project" value="TreeGrafter"/>
</dbReference>
<dbReference type="GO" id="GO:0006310">
    <property type="term" value="P:DNA recombination"/>
    <property type="evidence" value="ECO:0007669"/>
    <property type="project" value="UniProtKB-KW"/>
</dbReference>
<dbReference type="InterPro" id="IPR025246">
    <property type="entry name" value="IS30-like_HTH"/>
</dbReference>
<keyword evidence="1" id="KW-0233">DNA recombination</keyword>
<accession>A0A9J6ZTI0</accession>
<sequence length="193" mass="22799">MKRLDQEERYQIYAMKRAGFSQKAIADELMRSPSTICREIKRNRGERGYRPKQAHEKSIARAVNKPKSKKVSAALLFKINEKLQLDWSPEQIFGYYQNQGEKMLSHESIYQYIWRDKAEGGLLYKHLRRACKSKKVYGKRDLRGHIKNRVSIDERPPEVDEKKEFGHWEIDLMVGSHYKGFLVTAVERKLNIL</sequence>
<dbReference type="NCBIfam" id="NF033563">
    <property type="entry name" value="transpos_IS30"/>
    <property type="match status" value="1"/>
</dbReference>
<dbReference type="PANTHER" id="PTHR10948:SF23">
    <property type="entry name" value="TRANSPOSASE INSI FOR INSERTION SEQUENCE ELEMENT IS30A-RELATED"/>
    <property type="match status" value="1"/>
</dbReference>
<reference evidence="3" key="2">
    <citation type="submission" date="2022-06" db="EMBL/GenBank/DDBJ databases">
        <title>Xiashengella guii gen. nov. sp. nov., a bacterium isolated form anaerobic digestion tank.</title>
        <authorList>
            <person name="Huang H."/>
        </authorList>
    </citation>
    <scope>NUCLEOTIDE SEQUENCE</scope>
    <source>
        <strain evidence="3">Ai-910</strain>
    </source>
</reference>
<proteinExistence type="predicted"/>
<evidence type="ECO:0000256" key="1">
    <source>
        <dbReference type="ARBA" id="ARBA00023172"/>
    </source>
</evidence>
<keyword evidence="4" id="KW-1185">Reference proteome</keyword>
<dbReference type="GO" id="GO:0005829">
    <property type="term" value="C:cytosol"/>
    <property type="evidence" value="ECO:0007669"/>
    <property type="project" value="TreeGrafter"/>
</dbReference>
<dbReference type="InterPro" id="IPR009057">
    <property type="entry name" value="Homeodomain-like_sf"/>
</dbReference>
<organism evidence="3 4">
    <name type="scientific">Xiashengella succiniciproducens</name>
    <dbReference type="NCBI Taxonomy" id="2949635"/>
    <lineage>
        <taxon>Bacteria</taxon>
        <taxon>Pseudomonadati</taxon>
        <taxon>Bacteroidota</taxon>
        <taxon>Bacteroidia</taxon>
        <taxon>Marinilabiliales</taxon>
        <taxon>Marinilabiliaceae</taxon>
        <taxon>Xiashengella</taxon>
    </lineage>
</organism>
<reference evidence="3" key="1">
    <citation type="submission" date="2022-05" db="EMBL/GenBank/DDBJ databases">
        <authorList>
            <person name="Sun X."/>
        </authorList>
    </citation>
    <scope>NUCLEOTIDE SEQUENCE</scope>
    <source>
        <strain evidence="3">Ai-910</strain>
    </source>
</reference>